<feature type="domain" description="tRNA synthetases class I catalytic" evidence="4">
    <location>
        <begin position="3"/>
        <end position="264"/>
    </location>
</feature>
<comment type="caution">
    <text evidence="5">The sequence shown here is derived from an EMBL/GenBank/DDBJ whole genome shotgun (WGS) entry which is preliminary data.</text>
</comment>
<dbReference type="GO" id="GO:0005829">
    <property type="term" value="C:cytosol"/>
    <property type="evidence" value="ECO:0007669"/>
    <property type="project" value="TreeGrafter"/>
</dbReference>
<dbReference type="InterPro" id="IPR032678">
    <property type="entry name" value="tRNA-synt_1_cat_dom"/>
</dbReference>
<dbReference type="PRINTS" id="PR00983">
    <property type="entry name" value="TRNASYNTHCYS"/>
</dbReference>
<dbReference type="InterPro" id="IPR024909">
    <property type="entry name" value="Cys-tRNA/MSH_ligase"/>
</dbReference>
<feature type="non-terminal residue" evidence="5">
    <location>
        <position position="1"/>
    </location>
</feature>
<feature type="non-terminal residue" evidence="5">
    <location>
        <position position="267"/>
    </location>
</feature>
<dbReference type="Pfam" id="PF01406">
    <property type="entry name" value="tRNA-synt_1e"/>
    <property type="match status" value="1"/>
</dbReference>
<sequence>FEDLLKRYLIYKGYRVSHVMNITDVDDKTIGRAIAEGRPLQEITEHYTGLFLEDIRTLNILPADHLPQATEFIPQMVEGINVLLEKGHAYRTDEGSIFFDVSSFPEYGRLARLDPEQLRSGERVTDDDYQKDEARDFALWKARKPTDGDYAWSSPWSEGRPGWHMECSIMSTHFLGKHFDIHCGGVDNIFPHHENEIAQNRCLYDSPFVNLWLHSEHLIVDGRKMSKSLGNFYTLRDILDRQCSPEAVRYTLLATHYRQKLNFTFPR</sequence>
<dbReference type="GO" id="GO:0006423">
    <property type="term" value="P:cysteinyl-tRNA aminoacylation"/>
    <property type="evidence" value="ECO:0007669"/>
    <property type="project" value="TreeGrafter"/>
</dbReference>
<reference evidence="5" key="1">
    <citation type="journal article" date="2014" name="Front. Microbiol.">
        <title>High frequency of phylogenetically diverse reductive dehalogenase-homologous genes in deep subseafloor sedimentary metagenomes.</title>
        <authorList>
            <person name="Kawai M."/>
            <person name="Futagami T."/>
            <person name="Toyoda A."/>
            <person name="Takaki Y."/>
            <person name="Nishi S."/>
            <person name="Hori S."/>
            <person name="Arai W."/>
            <person name="Tsubouchi T."/>
            <person name="Morono Y."/>
            <person name="Uchiyama I."/>
            <person name="Ito T."/>
            <person name="Fujiyama A."/>
            <person name="Inagaki F."/>
            <person name="Takami H."/>
        </authorList>
    </citation>
    <scope>NUCLEOTIDE SEQUENCE</scope>
    <source>
        <strain evidence="5">Expedition CK06-06</strain>
    </source>
</reference>
<evidence type="ECO:0000256" key="3">
    <source>
        <dbReference type="ARBA" id="ARBA00022840"/>
    </source>
</evidence>
<evidence type="ECO:0000256" key="2">
    <source>
        <dbReference type="ARBA" id="ARBA00022741"/>
    </source>
</evidence>
<dbReference type="GO" id="GO:0004817">
    <property type="term" value="F:cysteine-tRNA ligase activity"/>
    <property type="evidence" value="ECO:0007669"/>
    <property type="project" value="TreeGrafter"/>
</dbReference>
<keyword evidence="2" id="KW-0547">Nucleotide-binding</keyword>
<evidence type="ECO:0000259" key="4">
    <source>
        <dbReference type="Pfam" id="PF01406"/>
    </source>
</evidence>
<evidence type="ECO:0000313" key="5">
    <source>
        <dbReference type="EMBL" id="GAG03322.1"/>
    </source>
</evidence>
<protein>
    <recommendedName>
        <fullName evidence="4">tRNA synthetases class I catalytic domain-containing protein</fullName>
    </recommendedName>
</protein>
<dbReference type="Gene3D" id="3.40.50.620">
    <property type="entry name" value="HUPs"/>
    <property type="match status" value="1"/>
</dbReference>
<dbReference type="PANTHER" id="PTHR10890:SF3">
    <property type="entry name" value="CYSTEINE--TRNA LIGASE, CYTOPLASMIC"/>
    <property type="match status" value="1"/>
</dbReference>
<dbReference type="EMBL" id="BARS01025365">
    <property type="protein sequence ID" value="GAG03322.1"/>
    <property type="molecule type" value="Genomic_DNA"/>
</dbReference>
<organism evidence="5">
    <name type="scientific">marine sediment metagenome</name>
    <dbReference type="NCBI Taxonomy" id="412755"/>
    <lineage>
        <taxon>unclassified sequences</taxon>
        <taxon>metagenomes</taxon>
        <taxon>ecological metagenomes</taxon>
    </lineage>
</organism>
<dbReference type="PANTHER" id="PTHR10890">
    <property type="entry name" value="CYSTEINYL-TRNA SYNTHETASE"/>
    <property type="match status" value="1"/>
</dbReference>
<dbReference type="InterPro" id="IPR014729">
    <property type="entry name" value="Rossmann-like_a/b/a_fold"/>
</dbReference>
<evidence type="ECO:0000256" key="1">
    <source>
        <dbReference type="ARBA" id="ARBA00022598"/>
    </source>
</evidence>
<proteinExistence type="predicted"/>
<dbReference type="SUPFAM" id="SSF52374">
    <property type="entry name" value="Nucleotidylyl transferase"/>
    <property type="match status" value="1"/>
</dbReference>
<gene>
    <name evidence="5" type="ORF">S01H1_40101</name>
</gene>
<keyword evidence="3" id="KW-0067">ATP-binding</keyword>
<accession>X0UVU0</accession>
<name>X0UVU0_9ZZZZ</name>
<dbReference type="GO" id="GO:0005524">
    <property type="term" value="F:ATP binding"/>
    <property type="evidence" value="ECO:0007669"/>
    <property type="project" value="UniProtKB-KW"/>
</dbReference>
<dbReference type="AlphaFoldDB" id="X0UVU0"/>
<keyword evidence="1" id="KW-0436">Ligase</keyword>